<dbReference type="PANTHER" id="PTHR45500:SF1">
    <property type="entry name" value="OS02G0202600 PROTEIN"/>
    <property type="match status" value="1"/>
</dbReference>
<dbReference type="EMBL" id="JAFEMO010000004">
    <property type="protein sequence ID" value="KAH7572373.1"/>
    <property type="molecule type" value="Genomic_DNA"/>
</dbReference>
<dbReference type="InterPro" id="IPR006597">
    <property type="entry name" value="Sel1-like"/>
</dbReference>
<gene>
    <name evidence="1" type="ORF">JRO89_XS04G0245200</name>
</gene>
<proteinExistence type="predicted"/>
<dbReference type="PANTHER" id="PTHR45500">
    <property type="entry name" value="OS02G0202600 PROTEIN"/>
    <property type="match status" value="1"/>
</dbReference>
<dbReference type="SMART" id="SM00671">
    <property type="entry name" value="SEL1"/>
    <property type="match status" value="2"/>
</dbReference>
<keyword evidence="2" id="KW-1185">Reference proteome</keyword>
<name>A0ABQ8I6W3_9ROSI</name>
<evidence type="ECO:0000313" key="1">
    <source>
        <dbReference type="EMBL" id="KAH7572373.1"/>
    </source>
</evidence>
<dbReference type="InterPro" id="IPR011990">
    <property type="entry name" value="TPR-like_helical_dom_sf"/>
</dbReference>
<comment type="caution">
    <text evidence="1">The sequence shown here is derived from an EMBL/GenBank/DDBJ whole genome shotgun (WGS) entry which is preliminary data.</text>
</comment>
<dbReference type="Pfam" id="PF08238">
    <property type="entry name" value="Sel1"/>
    <property type="match status" value="2"/>
</dbReference>
<reference evidence="1 2" key="1">
    <citation type="submission" date="2021-02" db="EMBL/GenBank/DDBJ databases">
        <title>Plant Genome Project.</title>
        <authorList>
            <person name="Zhang R.-G."/>
        </authorList>
    </citation>
    <scope>NUCLEOTIDE SEQUENCE [LARGE SCALE GENOMIC DNA]</scope>
    <source>
        <tissue evidence="1">Leaves</tissue>
    </source>
</reference>
<dbReference type="Gene3D" id="1.25.40.10">
    <property type="entry name" value="Tetratricopeptide repeat domain"/>
    <property type="match status" value="1"/>
</dbReference>
<sequence length="320" mass="36004">MQGRIFNTTFKSASFGLLQFSQQRRWLHSRNKKAMEFIAKGWSALKEVDRVIDYCELNDRRLIPLLKACWRYYTFLSVMWRAEILLGNKEVVENVGMPIGSYNIEVTAKENFELALEADNSNTHARYWLSKLHLKYHVPGACKAIGAALLVEAANMGDPDAQYELGCRLRVENDYVQSDQQAFYYIEKAVDQLHPGALYLLGAVYLTGDCVNKDTASALWCFHRAAEKGHAGAAIAYGSLLLRGVQVPEALTKFNAKRGSPAKRARMNAGSVSKDSVEMAKEQFEVAARAECDLGLKWLQRLEEEEKYLLAESSSTETPS</sequence>
<dbReference type="SUPFAM" id="SSF81901">
    <property type="entry name" value="HCP-like"/>
    <property type="match status" value="1"/>
</dbReference>
<evidence type="ECO:0008006" key="3">
    <source>
        <dbReference type="Google" id="ProtNLM"/>
    </source>
</evidence>
<accession>A0ABQ8I6W3</accession>
<dbReference type="Proteomes" id="UP000827721">
    <property type="component" value="Unassembled WGS sequence"/>
</dbReference>
<protein>
    <recommendedName>
        <fullName evidence="3">Binding protein</fullName>
    </recommendedName>
</protein>
<evidence type="ECO:0000313" key="2">
    <source>
        <dbReference type="Proteomes" id="UP000827721"/>
    </source>
</evidence>
<organism evidence="1 2">
    <name type="scientific">Xanthoceras sorbifolium</name>
    <dbReference type="NCBI Taxonomy" id="99658"/>
    <lineage>
        <taxon>Eukaryota</taxon>
        <taxon>Viridiplantae</taxon>
        <taxon>Streptophyta</taxon>
        <taxon>Embryophyta</taxon>
        <taxon>Tracheophyta</taxon>
        <taxon>Spermatophyta</taxon>
        <taxon>Magnoliopsida</taxon>
        <taxon>eudicotyledons</taxon>
        <taxon>Gunneridae</taxon>
        <taxon>Pentapetalae</taxon>
        <taxon>rosids</taxon>
        <taxon>malvids</taxon>
        <taxon>Sapindales</taxon>
        <taxon>Sapindaceae</taxon>
        <taxon>Xanthoceroideae</taxon>
        <taxon>Xanthoceras</taxon>
    </lineage>
</organism>